<gene>
    <name evidence="9" type="primary">LOC108559271</name>
</gene>
<dbReference type="PROSITE" id="PS50071">
    <property type="entry name" value="HOMEOBOX_2"/>
    <property type="match status" value="1"/>
</dbReference>
<evidence type="ECO:0000313" key="8">
    <source>
        <dbReference type="Proteomes" id="UP000695000"/>
    </source>
</evidence>
<dbReference type="PANTHER" id="PTHR24329:SF543">
    <property type="entry name" value="FI01017P-RELATED"/>
    <property type="match status" value="1"/>
</dbReference>
<evidence type="ECO:0000256" key="6">
    <source>
        <dbReference type="RuleBase" id="RU000682"/>
    </source>
</evidence>
<dbReference type="SUPFAM" id="SSF46689">
    <property type="entry name" value="Homeodomain-like"/>
    <property type="match status" value="1"/>
</dbReference>
<keyword evidence="2 5" id="KW-0238">DNA-binding</keyword>
<protein>
    <submittedName>
        <fullName evidence="9">Homeobox protein orthopedia B-like</fullName>
    </submittedName>
</protein>
<keyword evidence="4 5" id="KW-0539">Nucleus</keyword>
<feature type="DNA-binding region" description="Homeobox" evidence="5">
    <location>
        <begin position="70"/>
        <end position="129"/>
    </location>
</feature>
<dbReference type="SMART" id="SM00389">
    <property type="entry name" value="HOX"/>
    <property type="match status" value="1"/>
</dbReference>
<dbReference type="Proteomes" id="UP000695000">
    <property type="component" value="Unplaced"/>
</dbReference>
<evidence type="ECO:0000256" key="5">
    <source>
        <dbReference type="PROSITE-ProRule" id="PRU00108"/>
    </source>
</evidence>
<evidence type="ECO:0000259" key="7">
    <source>
        <dbReference type="PROSITE" id="PS50071"/>
    </source>
</evidence>
<keyword evidence="8" id="KW-1185">Reference proteome</keyword>
<dbReference type="Pfam" id="PF00046">
    <property type="entry name" value="Homeodomain"/>
    <property type="match status" value="1"/>
</dbReference>
<dbReference type="PROSITE" id="PS00027">
    <property type="entry name" value="HOMEOBOX_1"/>
    <property type="match status" value="1"/>
</dbReference>
<feature type="domain" description="Homeobox" evidence="7">
    <location>
        <begin position="68"/>
        <end position="128"/>
    </location>
</feature>
<dbReference type="InterPro" id="IPR009057">
    <property type="entry name" value="Homeodomain-like_sf"/>
</dbReference>
<dbReference type="Gene3D" id="1.10.10.60">
    <property type="entry name" value="Homeodomain-like"/>
    <property type="match status" value="1"/>
</dbReference>
<accession>A0ABM1MBN4</accession>
<evidence type="ECO:0000256" key="3">
    <source>
        <dbReference type="ARBA" id="ARBA00023155"/>
    </source>
</evidence>
<evidence type="ECO:0000313" key="9">
    <source>
        <dbReference type="RefSeq" id="XP_017771984.1"/>
    </source>
</evidence>
<reference evidence="9" key="1">
    <citation type="submission" date="2025-08" db="UniProtKB">
        <authorList>
            <consortium name="RefSeq"/>
        </authorList>
    </citation>
    <scope>IDENTIFICATION</scope>
    <source>
        <tissue evidence="9">Whole Larva</tissue>
    </source>
</reference>
<comment type="subcellular location">
    <subcellularLocation>
        <location evidence="1 5 6">Nucleus</location>
    </subcellularLocation>
</comment>
<evidence type="ECO:0000256" key="4">
    <source>
        <dbReference type="ARBA" id="ARBA00023242"/>
    </source>
</evidence>
<dbReference type="InterPro" id="IPR050649">
    <property type="entry name" value="Paired_Homeobox_TFs"/>
</dbReference>
<keyword evidence="3 5" id="KW-0371">Homeobox</keyword>
<dbReference type="InterPro" id="IPR017970">
    <property type="entry name" value="Homeobox_CS"/>
</dbReference>
<organism evidence="8 9">
    <name type="scientific">Nicrophorus vespilloides</name>
    <name type="common">Boreal carrion beetle</name>
    <dbReference type="NCBI Taxonomy" id="110193"/>
    <lineage>
        <taxon>Eukaryota</taxon>
        <taxon>Metazoa</taxon>
        <taxon>Ecdysozoa</taxon>
        <taxon>Arthropoda</taxon>
        <taxon>Hexapoda</taxon>
        <taxon>Insecta</taxon>
        <taxon>Pterygota</taxon>
        <taxon>Neoptera</taxon>
        <taxon>Endopterygota</taxon>
        <taxon>Coleoptera</taxon>
        <taxon>Polyphaga</taxon>
        <taxon>Staphyliniformia</taxon>
        <taxon>Silphidae</taxon>
        <taxon>Nicrophorinae</taxon>
        <taxon>Nicrophorus</taxon>
    </lineage>
</organism>
<name>A0ABM1MBN4_NICVS</name>
<proteinExistence type="predicted"/>
<dbReference type="GeneID" id="108559271"/>
<evidence type="ECO:0000256" key="2">
    <source>
        <dbReference type="ARBA" id="ARBA00023125"/>
    </source>
</evidence>
<sequence length="283" mass="32228">MDLKQDIDEATLNETISNSSSSYTINGLLNSLKNTNTDCHEFHQQKYDFLDNINASEEASTSSGTLKRKQRRYRTTFSNFQLEELERAFHKTHYPDVFFREELALRIDLTEARVQVWFQNRRAKWRKQEKSINKHSVNSSVNIPMNIQACSTPLESPLLNFSGTENHLSSNLFLGLEWPPLGNSLHFQQGSGSGMDAGQDELLDVQLNDRLNETVLIADRITNSLQQNVMLNDSILLSDELNSRIENSIGLSLVDGQDDDISIDSDLLTLKPKQLHDQTCNHD</sequence>
<dbReference type="CDD" id="cd00086">
    <property type="entry name" value="homeodomain"/>
    <property type="match status" value="1"/>
</dbReference>
<dbReference type="PANTHER" id="PTHR24329">
    <property type="entry name" value="HOMEOBOX PROTEIN ARISTALESS"/>
    <property type="match status" value="1"/>
</dbReference>
<dbReference type="InterPro" id="IPR001356">
    <property type="entry name" value="HD"/>
</dbReference>
<evidence type="ECO:0000256" key="1">
    <source>
        <dbReference type="ARBA" id="ARBA00004123"/>
    </source>
</evidence>
<dbReference type="RefSeq" id="XP_017771984.1">
    <property type="nucleotide sequence ID" value="XM_017916495.1"/>
</dbReference>